<evidence type="ECO:0000313" key="13">
    <source>
        <dbReference type="EMBL" id="KAB2594845.1"/>
    </source>
</evidence>
<dbReference type="InterPro" id="IPR056437">
    <property type="entry name" value="Znf-C2H2_ZNF598/HEL2"/>
</dbReference>
<dbReference type="GO" id="GO:0005667">
    <property type="term" value="C:transcription regulator complex"/>
    <property type="evidence" value="ECO:0007669"/>
    <property type="project" value="TreeGrafter"/>
</dbReference>
<dbReference type="CDD" id="cd20601">
    <property type="entry name" value="CYCLIN_AtRBR_like"/>
    <property type="match status" value="1"/>
</dbReference>
<sequence length="1898" mass="210082">MDDSCAVCADPLEWVAYGACGHREVCSTCVVRLRFICNDRRCCICKTESDVVFITKALGDYTRMVNDFSVLPNDVREGRVGSYWYHEDTQAFFDDVDHYKMIKAMCKLSCSECDKMDEQSNDGPKRRGRIRNLGHLKNHLYHQHRLWMCSLCLEGRKVFICEQKLYTRAQLNRHINTGDSEVDGSESERGGFMGHPMCEFCRTPFYGDNELYSHMTTDHYTCHICQRQNPGQYEYYKNYDDLEMHFRQGHFLCEDESCLSKKFVVFQSEAEMKRHNTLEHGGRMSRSKRNAALQIPTSFRYQRSSEQDHRRGRGGRGGRGRTFRPDSSENQLSMAIQASLETAHADRTYDDPSSSSVQVPPDIGDTGDIDPITDSFESLSTADAETSSRYRQAVGPISRNGRLEESFFPPLSTAPGNSSNPKQDSDGLPSNTMALHLRRQNHKVAVNSSGKAWPAATRGPVAVSSSEQDWPAATRGPVVQPTHSAQAWPATNVSSVSSLVSGQNNMGFGNGPRPSSYASQAQAETRQNAFGNGARPSSYASSAAHVETRQATVPGLLSYGSSRDSSNPKPGRISHSTSAPNLVENGSVHPSNSDFPPVSAVKVRKLPSTTQPLLKVEDVQTANKSLVEKIRAGLEFDEEKYSIFKDISGQYRQGLVDTGIYLDFVRQFGLLHLVLDLARLCPDSQKQKELIDAYNTGTRNGWSQDNAKLKDGNNSKKGKGKISEAENSNSKNTLADSIISSVRELQSNDRPMEEAVEVLTKDGYRGAKGKSKQFANEHQVELNSRTQPLVQLSGQKDSLPAASGSNPNLVDGGGGSKQRKKTSKFHRVRLGDAAALLDLGNSDSQPDAGDEGLNGGSNSAGGLPVKARVQMSPPAMVKMEDTKPEVSASNNSNSESSDSGPVQDRFTDLCKNVLSLDENSFAEAAKLFKETKHLLISNASAIGNGTPEEAERFWFAFVLYSVKTLNDKNSDNSQKSSDDNGFSLFQILRAAKLNIVDFFKELPQFVVKAGSILSNIYGVDWENKLEAKELQANFVYLSSLSKYYKRAYRELFFTSDTTADKQSTVASGTGYVSEYHRFGWLLFLALRVHVFSRFKDLVTCTNGLVAILGILIIHVPVRFRKFSIHDSTRFARKGNKGVDLLACLCNTYDTSEDELRKTMEMANGLIAEILKKKPISASDYKTENLENMDPDGLTYFEGLMEEPSLLSSLEILEKDYDDAIRNKGEVDERVFINEDDSLIGSWSFSGGSMSVAGVKRKFDSMASPTKTIISPLSPRRSPASNVSGGANSKMVATPVSTAMTTAKWLRTFISPLPSQPSAELEGFLALCDRDVTTDVIRRAQIILEAIFPCSALGERCVSGSLQGANLMDNIWSEQRRLEALKLYYRVLEAMCRAEAQVLHATNLTSLLTNERFHRCMLACSGELVLATHKTVTMLFPAVLVRTGITAFDLSKVIESFIRHEESLPRELRRHLNSLEERLLESMVWEKGSSMYNSLTVARPALSAEINRLGLLAEPMPSLDAIAMNINFPCGGLPPVPYLQKHETSPGQNGDIRSPKRSCTDYRSILLERNSFTSPVKDRPLALSNLKSKLPPPPLQSAFASPTRPNPGGGGETCAETGISIFFSKIIKLAAVRINGMVERMQLSQQIRENVYRLFQQILVQRTSLFFNRHIDQIILCCFYGVSKISQLNLTFREIIYNYRKQPQCKPQVFRSVFVEWPSARRNGRPAQEHVDIITFYNEIFIPSVKTLLVELGPAVTTTTRANMVPEVNNNNDAPCPGSPKVSTFPSLPDMSPKKVSAAHNVYVSPLRSSKMDALISHSSKSYYACVGESTHAYQSPSKDLTAINNRLNGTRKLRGTLNFDSVDVGLVSDSMVANSLYLQNGSCASSSGAPVKTEQPDS</sequence>
<accession>A0A5N5EVN1</accession>
<keyword evidence="14" id="KW-1185">Reference proteome</keyword>
<feature type="region of interest" description="Disordered" evidence="11">
    <location>
        <begin position="701"/>
        <end position="730"/>
    </location>
</feature>
<dbReference type="Gene3D" id="1.10.472.140">
    <property type="match status" value="1"/>
</dbReference>
<feature type="compositionally biased region" description="Polar residues" evidence="11">
    <location>
        <begin position="559"/>
        <end position="580"/>
    </location>
</feature>
<dbReference type="InterPro" id="IPR001841">
    <property type="entry name" value="Znf_RING"/>
</dbReference>
<keyword evidence="6" id="KW-0539">Nucleus</keyword>
<dbReference type="PROSITE" id="PS50089">
    <property type="entry name" value="ZF_RING_2"/>
    <property type="match status" value="1"/>
</dbReference>
<evidence type="ECO:0000256" key="3">
    <source>
        <dbReference type="ARBA" id="ARBA00022491"/>
    </source>
</evidence>
<evidence type="ECO:0000256" key="1">
    <source>
        <dbReference type="ARBA" id="ARBA00004123"/>
    </source>
</evidence>
<evidence type="ECO:0000256" key="6">
    <source>
        <dbReference type="ARBA" id="ARBA00023242"/>
    </source>
</evidence>
<dbReference type="InterPro" id="IPR002719">
    <property type="entry name" value="RB_B"/>
</dbReference>
<comment type="similarity">
    <text evidence="9">Belongs to the ZNF598/HEL2 family.</text>
</comment>
<dbReference type="Pfam" id="PF23202">
    <property type="entry name" value="PAH_ZNF598"/>
    <property type="match status" value="1"/>
</dbReference>
<feature type="domain" description="RING-type" evidence="12">
    <location>
        <begin position="5"/>
        <end position="46"/>
    </location>
</feature>
<protein>
    <submittedName>
        <fullName evidence="13">Retinoblastoma-related protein-like</fullName>
    </submittedName>
</protein>
<dbReference type="FunFam" id="1.10.472.10:FF:000030">
    <property type="entry name" value="Retinoblastoma-related protein 1"/>
    <property type="match status" value="1"/>
</dbReference>
<evidence type="ECO:0000256" key="9">
    <source>
        <dbReference type="ARBA" id="ARBA00035113"/>
    </source>
</evidence>
<dbReference type="GO" id="GO:0005634">
    <property type="term" value="C:nucleus"/>
    <property type="evidence" value="ECO:0007669"/>
    <property type="project" value="UniProtKB-SubCell"/>
</dbReference>
<keyword evidence="4" id="KW-0805">Transcription regulation</keyword>
<evidence type="ECO:0000256" key="5">
    <source>
        <dbReference type="ARBA" id="ARBA00023163"/>
    </source>
</evidence>
<gene>
    <name evidence="13" type="ORF">D8674_030295</name>
</gene>
<keyword evidence="5" id="KW-0804">Transcription</keyword>
<evidence type="ECO:0000256" key="11">
    <source>
        <dbReference type="SAM" id="MobiDB-lite"/>
    </source>
</evidence>
<reference evidence="14" key="2">
    <citation type="submission" date="2019-10" db="EMBL/GenBank/DDBJ databases">
        <title>A de novo genome assembly of a pear dwarfing rootstock.</title>
        <authorList>
            <person name="Wang F."/>
            <person name="Wang J."/>
            <person name="Li S."/>
            <person name="Zhang Y."/>
            <person name="Fang M."/>
            <person name="Ma L."/>
            <person name="Zhao Y."/>
            <person name="Jiang S."/>
        </authorList>
    </citation>
    <scope>NUCLEOTIDE SEQUENCE [LARGE SCALE GENOMIC DNA]</scope>
</reference>
<reference evidence="13 14" key="3">
    <citation type="submission" date="2019-11" db="EMBL/GenBank/DDBJ databases">
        <title>A de novo genome assembly of a pear dwarfing rootstock.</title>
        <authorList>
            <person name="Wang F."/>
            <person name="Wang J."/>
            <person name="Li S."/>
            <person name="Zhang Y."/>
            <person name="Fang M."/>
            <person name="Ma L."/>
            <person name="Zhao Y."/>
            <person name="Jiang S."/>
        </authorList>
    </citation>
    <scope>NUCLEOTIDE SEQUENCE [LARGE SCALE GENOMIC DNA]</scope>
    <source>
        <strain evidence="13">S2</strain>
        <tissue evidence="13">Leaf</tissue>
    </source>
</reference>
<dbReference type="SMART" id="SM01367">
    <property type="entry name" value="DUF3452"/>
    <property type="match status" value="1"/>
</dbReference>
<feature type="region of interest" description="Disordered" evidence="11">
    <location>
        <begin position="555"/>
        <end position="596"/>
    </location>
</feature>
<comment type="subcellular location">
    <subcellularLocation>
        <location evidence="1">Nucleus</location>
    </subcellularLocation>
</comment>
<feature type="region of interest" description="Disordered" evidence="11">
    <location>
        <begin position="796"/>
        <end position="823"/>
    </location>
</feature>
<evidence type="ECO:0000256" key="2">
    <source>
        <dbReference type="ARBA" id="ARBA00009475"/>
    </source>
</evidence>
<evidence type="ECO:0000256" key="8">
    <source>
        <dbReference type="ARBA" id="ARBA00025018"/>
    </source>
</evidence>
<organism evidence="13 14">
    <name type="scientific">Pyrus ussuriensis x Pyrus communis</name>
    <dbReference type="NCBI Taxonomy" id="2448454"/>
    <lineage>
        <taxon>Eukaryota</taxon>
        <taxon>Viridiplantae</taxon>
        <taxon>Streptophyta</taxon>
        <taxon>Embryophyta</taxon>
        <taxon>Tracheophyta</taxon>
        <taxon>Spermatophyta</taxon>
        <taxon>Magnoliopsida</taxon>
        <taxon>eudicotyledons</taxon>
        <taxon>Gunneridae</taxon>
        <taxon>Pentapetalae</taxon>
        <taxon>rosids</taxon>
        <taxon>fabids</taxon>
        <taxon>Rosales</taxon>
        <taxon>Rosaceae</taxon>
        <taxon>Amygdaloideae</taxon>
        <taxon>Maleae</taxon>
        <taxon>Pyrus</taxon>
    </lineage>
</organism>
<dbReference type="Proteomes" id="UP000327157">
    <property type="component" value="Chromosome 7"/>
</dbReference>
<name>A0A5N5EVN1_9ROSA</name>
<dbReference type="InterPro" id="IPR028309">
    <property type="entry name" value="RB_fam"/>
</dbReference>
<feature type="compositionally biased region" description="Polar residues" evidence="11">
    <location>
        <begin position="414"/>
        <end position="431"/>
    </location>
</feature>
<dbReference type="Pfam" id="PF01857">
    <property type="entry name" value="RB_B"/>
    <property type="match status" value="1"/>
</dbReference>
<dbReference type="PANTHER" id="PTHR13742:SF17">
    <property type="entry name" value="RE32990P-RELATED"/>
    <property type="match status" value="1"/>
</dbReference>
<dbReference type="GO" id="GO:0000977">
    <property type="term" value="F:RNA polymerase II transcription regulatory region sequence-specific DNA binding"/>
    <property type="evidence" value="ECO:0007669"/>
    <property type="project" value="TreeGrafter"/>
</dbReference>
<proteinExistence type="inferred from homology"/>
<dbReference type="OrthoDB" id="844594at2759"/>
<feature type="compositionally biased region" description="Polar residues" evidence="11">
    <location>
        <begin position="516"/>
        <end position="525"/>
    </location>
</feature>
<dbReference type="InterPro" id="IPR057634">
    <property type="entry name" value="PAH_ZNF598/HEL2"/>
</dbReference>
<evidence type="ECO:0000313" key="14">
    <source>
        <dbReference type="Proteomes" id="UP000327157"/>
    </source>
</evidence>
<dbReference type="GO" id="GO:0030154">
    <property type="term" value="P:cell differentiation"/>
    <property type="evidence" value="ECO:0007669"/>
    <property type="project" value="TreeGrafter"/>
</dbReference>
<dbReference type="GO" id="GO:0006357">
    <property type="term" value="P:regulation of transcription by RNA polymerase II"/>
    <property type="evidence" value="ECO:0007669"/>
    <property type="project" value="InterPro"/>
</dbReference>
<dbReference type="PANTHER" id="PTHR13742">
    <property type="entry name" value="RETINOBLASTOMA-ASSOCIATED PROTEIN RB -RELATED"/>
    <property type="match status" value="1"/>
</dbReference>
<keyword evidence="10" id="KW-0862">Zinc</keyword>
<dbReference type="SMART" id="SM01368">
    <property type="entry name" value="RB_A"/>
    <property type="match status" value="1"/>
</dbReference>
<keyword evidence="3" id="KW-0678">Repressor</keyword>
<dbReference type="InterPro" id="IPR036915">
    <property type="entry name" value="Cyclin-like_sf"/>
</dbReference>
<keyword evidence="10" id="KW-0479">Metal-binding</keyword>
<feature type="region of interest" description="Disordered" evidence="11">
    <location>
        <begin position="464"/>
        <end position="490"/>
    </location>
</feature>
<feature type="region of interest" description="Disordered" evidence="11">
    <location>
        <begin position="504"/>
        <end position="525"/>
    </location>
</feature>
<feature type="compositionally biased region" description="Low complexity" evidence="11">
    <location>
        <begin position="351"/>
        <end position="374"/>
    </location>
</feature>
<keyword evidence="7" id="KW-0131">Cell cycle</keyword>
<evidence type="ECO:0000256" key="7">
    <source>
        <dbReference type="ARBA" id="ARBA00023306"/>
    </source>
</evidence>
<keyword evidence="10" id="KW-0863">Zinc-finger</keyword>
<dbReference type="InterPro" id="IPR002720">
    <property type="entry name" value="RB_A"/>
</dbReference>
<dbReference type="InterPro" id="IPR041888">
    <property type="entry name" value="RING-HC_ZNF598/HEL2"/>
</dbReference>
<dbReference type="GO" id="GO:0000785">
    <property type="term" value="C:chromatin"/>
    <property type="evidence" value="ECO:0007669"/>
    <property type="project" value="TreeGrafter"/>
</dbReference>
<reference evidence="13 14" key="1">
    <citation type="submission" date="2019-09" db="EMBL/GenBank/DDBJ databases">
        <authorList>
            <person name="Ou C."/>
        </authorList>
    </citation>
    <scope>NUCLEOTIDE SEQUENCE [LARGE SCALE GENOMIC DNA]</scope>
    <source>
        <strain evidence="13">S2</strain>
        <tissue evidence="13">Leaf</tissue>
    </source>
</reference>
<dbReference type="Pfam" id="PF23230">
    <property type="entry name" value="zf-C2H2_13"/>
    <property type="match status" value="1"/>
</dbReference>
<dbReference type="Pfam" id="PF01858">
    <property type="entry name" value="RB_A"/>
    <property type="match status" value="1"/>
</dbReference>
<dbReference type="SUPFAM" id="SSF47954">
    <property type="entry name" value="Cyclin-like"/>
    <property type="match status" value="2"/>
</dbReference>
<feature type="region of interest" description="Disordered" evidence="11">
    <location>
        <begin position="346"/>
        <end position="431"/>
    </location>
</feature>
<feature type="region of interest" description="Disordered" evidence="11">
    <location>
        <begin position="836"/>
        <end position="865"/>
    </location>
</feature>
<feature type="compositionally biased region" description="Polar residues" evidence="11">
    <location>
        <begin position="481"/>
        <end position="490"/>
    </location>
</feature>
<feature type="region of interest" description="Disordered" evidence="11">
    <location>
        <begin position="1267"/>
        <end position="1287"/>
    </location>
</feature>
<dbReference type="InterPro" id="IPR024599">
    <property type="entry name" value="RB_N"/>
</dbReference>
<feature type="region of interest" description="Disordered" evidence="11">
    <location>
        <begin position="1588"/>
        <end position="1610"/>
    </location>
</feature>
<comment type="similarity">
    <text evidence="2">Belongs to the retinoblastoma protein (RB) family.</text>
</comment>
<dbReference type="GO" id="GO:2000134">
    <property type="term" value="P:negative regulation of G1/S transition of mitotic cell cycle"/>
    <property type="evidence" value="ECO:0007669"/>
    <property type="project" value="TreeGrafter"/>
</dbReference>
<dbReference type="SMART" id="SM00355">
    <property type="entry name" value="ZnF_C2H2"/>
    <property type="match status" value="4"/>
</dbReference>
<feature type="region of interest" description="Disordered" evidence="11">
    <location>
        <begin position="276"/>
        <end position="330"/>
    </location>
</feature>
<dbReference type="GO" id="GO:0008270">
    <property type="term" value="F:zinc ion binding"/>
    <property type="evidence" value="ECO:0007669"/>
    <property type="project" value="UniProtKB-KW"/>
</dbReference>
<dbReference type="FunFam" id="1.10.472.10:FF:000067">
    <property type="entry name" value="Retinoblastoma-related protein 1"/>
    <property type="match status" value="1"/>
</dbReference>
<dbReference type="CDD" id="cd16615">
    <property type="entry name" value="RING-HC_ZNF598"/>
    <property type="match status" value="1"/>
</dbReference>
<dbReference type="Gene3D" id="1.10.472.10">
    <property type="entry name" value="Cyclin-like"/>
    <property type="match status" value="2"/>
</dbReference>
<feature type="compositionally biased region" description="Low complexity" evidence="11">
    <location>
        <begin position="887"/>
        <end position="899"/>
    </location>
</feature>
<dbReference type="FunFam" id="1.10.472.140:FF:000003">
    <property type="entry name" value="Retinoblastoma-related protein 1"/>
    <property type="match status" value="1"/>
</dbReference>
<dbReference type="GO" id="GO:0032875">
    <property type="term" value="P:regulation of DNA endoreduplication"/>
    <property type="evidence" value="ECO:0007669"/>
    <property type="project" value="UniProtKB-ARBA"/>
</dbReference>
<comment type="function">
    <text evidence="8">Regulator of biological processes that recruits a histone deacetylase to control gene transcription. May play a role in the entry into mitosis, negatively regulating the cell proliferation. Formation of stable complexes with geminiviridae replication-associated proteins may create a cellular environment which favors viral DNA replication.</text>
</comment>
<evidence type="ECO:0000256" key="4">
    <source>
        <dbReference type="ARBA" id="ARBA00023015"/>
    </source>
</evidence>
<dbReference type="Pfam" id="PF11934">
    <property type="entry name" value="DUF3452"/>
    <property type="match status" value="1"/>
</dbReference>
<dbReference type="InterPro" id="IPR013087">
    <property type="entry name" value="Znf_C2H2_type"/>
</dbReference>
<dbReference type="Pfam" id="PF25447">
    <property type="entry name" value="RING_ZNF598"/>
    <property type="match status" value="1"/>
</dbReference>
<comment type="caution">
    <text evidence="13">The sequence shown here is derived from an EMBL/GenBank/DDBJ whole genome shotgun (WGS) entry which is preliminary data.</text>
</comment>
<evidence type="ECO:0000259" key="12">
    <source>
        <dbReference type="PROSITE" id="PS50089"/>
    </source>
</evidence>
<feature type="compositionally biased region" description="Polar residues" evidence="11">
    <location>
        <begin position="375"/>
        <end position="390"/>
    </location>
</feature>
<evidence type="ECO:0000256" key="10">
    <source>
        <dbReference type="PROSITE-ProRule" id="PRU00175"/>
    </source>
</evidence>
<dbReference type="EMBL" id="SMOL01000781">
    <property type="protein sequence ID" value="KAB2594845.1"/>
    <property type="molecule type" value="Genomic_DNA"/>
</dbReference>
<feature type="region of interest" description="Disordered" evidence="11">
    <location>
        <begin position="880"/>
        <end position="903"/>
    </location>
</feature>
<feature type="compositionally biased region" description="Basic residues" evidence="11">
    <location>
        <begin position="310"/>
        <end position="322"/>
    </location>
</feature>